<keyword evidence="2" id="KW-1185">Reference proteome</keyword>
<dbReference type="AlphaFoldDB" id="A0A392UKN6"/>
<evidence type="ECO:0000313" key="1">
    <source>
        <dbReference type="EMBL" id="MCI73016.1"/>
    </source>
</evidence>
<sequence length="57" mass="6278">GGLGLRKLEVMNRACLMKLGSKLQANSDDYWCNVLRGEYGRGYNVDNGTIRVANSSL</sequence>
<accession>A0A392UKN6</accession>
<organism evidence="1 2">
    <name type="scientific">Trifolium medium</name>
    <dbReference type="NCBI Taxonomy" id="97028"/>
    <lineage>
        <taxon>Eukaryota</taxon>
        <taxon>Viridiplantae</taxon>
        <taxon>Streptophyta</taxon>
        <taxon>Embryophyta</taxon>
        <taxon>Tracheophyta</taxon>
        <taxon>Spermatophyta</taxon>
        <taxon>Magnoliopsida</taxon>
        <taxon>eudicotyledons</taxon>
        <taxon>Gunneridae</taxon>
        <taxon>Pentapetalae</taxon>
        <taxon>rosids</taxon>
        <taxon>fabids</taxon>
        <taxon>Fabales</taxon>
        <taxon>Fabaceae</taxon>
        <taxon>Papilionoideae</taxon>
        <taxon>50 kb inversion clade</taxon>
        <taxon>NPAAA clade</taxon>
        <taxon>Hologalegina</taxon>
        <taxon>IRL clade</taxon>
        <taxon>Trifolieae</taxon>
        <taxon>Trifolium</taxon>
    </lineage>
</organism>
<feature type="non-terminal residue" evidence="1">
    <location>
        <position position="1"/>
    </location>
</feature>
<name>A0A392UKN6_9FABA</name>
<dbReference type="Proteomes" id="UP000265520">
    <property type="component" value="Unassembled WGS sequence"/>
</dbReference>
<reference evidence="1 2" key="1">
    <citation type="journal article" date="2018" name="Front. Plant Sci.">
        <title>Red Clover (Trifolium pratense) and Zigzag Clover (T. medium) - A Picture of Genomic Similarities and Differences.</title>
        <authorList>
            <person name="Dluhosova J."/>
            <person name="Istvanek J."/>
            <person name="Nedelnik J."/>
            <person name="Repkova J."/>
        </authorList>
    </citation>
    <scope>NUCLEOTIDE SEQUENCE [LARGE SCALE GENOMIC DNA]</scope>
    <source>
        <strain evidence="2">cv. 10/8</strain>
        <tissue evidence="1">Leaf</tissue>
    </source>
</reference>
<comment type="caution">
    <text evidence="1">The sequence shown here is derived from an EMBL/GenBank/DDBJ whole genome shotgun (WGS) entry which is preliminary data.</text>
</comment>
<dbReference type="EMBL" id="LXQA010829719">
    <property type="protein sequence ID" value="MCI73016.1"/>
    <property type="molecule type" value="Genomic_DNA"/>
</dbReference>
<proteinExistence type="predicted"/>
<evidence type="ECO:0000313" key="2">
    <source>
        <dbReference type="Proteomes" id="UP000265520"/>
    </source>
</evidence>
<protein>
    <submittedName>
        <fullName evidence="1">Uncharacterized protein</fullName>
    </submittedName>
</protein>